<sequence length="65" mass="7178">MAMYIIVIVVALIGGVGTVLVGLSKENAQQNHEYESKAKENIGKIVLFYLVAIIAFIILWVLLMD</sequence>
<keyword evidence="3" id="KW-1185">Reference proteome</keyword>
<keyword evidence="1" id="KW-0812">Transmembrane</keyword>
<proteinExistence type="predicted"/>
<dbReference type="RefSeq" id="WP_191800953.1">
    <property type="nucleotide sequence ID" value="NZ_JACSQL010000006.1"/>
</dbReference>
<evidence type="ECO:0000313" key="2">
    <source>
        <dbReference type="EMBL" id="MBD7969179.1"/>
    </source>
</evidence>
<comment type="caution">
    <text evidence="2">The sequence shown here is derived from an EMBL/GenBank/DDBJ whole genome shotgun (WGS) entry which is preliminary data.</text>
</comment>
<organism evidence="2 3">
    <name type="scientific">Paenibacillus gallinarum</name>
    <dbReference type="NCBI Taxonomy" id="2762232"/>
    <lineage>
        <taxon>Bacteria</taxon>
        <taxon>Bacillati</taxon>
        <taxon>Bacillota</taxon>
        <taxon>Bacilli</taxon>
        <taxon>Bacillales</taxon>
        <taxon>Paenibacillaceae</taxon>
        <taxon>Paenibacillus</taxon>
    </lineage>
</organism>
<name>A0ABR8T1J9_9BACL</name>
<accession>A0ABR8T1J9</accession>
<evidence type="ECO:0000256" key="1">
    <source>
        <dbReference type="SAM" id="Phobius"/>
    </source>
</evidence>
<dbReference type="Proteomes" id="UP000608071">
    <property type="component" value="Unassembled WGS sequence"/>
</dbReference>
<reference evidence="2 3" key="1">
    <citation type="submission" date="2020-08" db="EMBL/GenBank/DDBJ databases">
        <title>A Genomic Blueprint of the Chicken Gut Microbiome.</title>
        <authorList>
            <person name="Gilroy R."/>
            <person name="Ravi A."/>
            <person name="Getino M."/>
            <person name="Pursley I."/>
            <person name="Horton D.L."/>
            <person name="Alikhan N.-F."/>
            <person name="Baker D."/>
            <person name="Gharbi K."/>
            <person name="Hall N."/>
            <person name="Watson M."/>
            <person name="Adriaenssens E.M."/>
            <person name="Foster-Nyarko E."/>
            <person name="Jarju S."/>
            <person name="Secka A."/>
            <person name="Antonio M."/>
            <person name="Oren A."/>
            <person name="Chaudhuri R."/>
            <person name="La Ragione R.M."/>
            <person name="Hildebrand F."/>
            <person name="Pallen M.J."/>
        </authorList>
    </citation>
    <scope>NUCLEOTIDE SEQUENCE [LARGE SCALE GENOMIC DNA]</scope>
    <source>
        <strain evidence="2 3">Sa2BVA9</strain>
    </source>
</reference>
<protein>
    <submittedName>
        <fullName evidence="2">Uncharacterized protein</fullName>
    </submittedName>
</protein>
<keyword evidence="1" id="KW-1133">Transmembrane helix</keyword>
<gene>
    <name evidence="2" type="ORF">H9647_13965</name>
</gene>
<dbReference type="EMBL" id="JACSQL010000006">
    <property type="protein sequence ID" value="MBD7969179.1"/>
    <property type="molecule type" value="Genomic_DNA"/>
</dbReference>
<evidence type="ECO:0000313" key="3">
    <source>
        <dbReference type="Proteomes" id="UP000608071"/>
    </source>
</evidence>
<feature type="transmembrane region" description="Helical" evidence="1">
    <location>
        <begin position="45"/>
        <end position="63"/>
    </location>
</feature>
<feature type="transmembrane region" description="Helical" evidence="1">
    <location>
        <begin position="6"/>
        <end position="24"/>
    </location>
</feature>
<keyword evidence="1" id="KW-0472">Membrane</keyword>